<dbReference type="Pfam" id="PF01268">
    <property type="entry name" value="FTHFS"/>
    <property type="match status" value="1"/>
</dbReference>
<dbReference type="EC" id="6.3.4.3" evidence="8"/>
<reference evidence="10" key="1">
    <citation type="submission" date="2016-08" db="EMBL/GenBank/DDBJ databases">
        <authorList>
            <person name="Varghese N."/>
            <person name="Submissions Spin"/>
        </authorList>
    </citation>
    <scope>NUCLEOTIDE SEQUENCE [LARGE SCALE GENOMIC DNA]</scope>
    <source>
        <strain evidence="10">SGD-1123</strain>
    </source>
</reference>
<dbReference type="GO" id="GO:0035999">
    <property type="term" value="P:tetrahydrofolate interconversion"/>
    <property type="evidence" value="ECO:0007669"/>
    <property type="project" value="UniProtKB-UniRule"/>
</dbReference>
<evidence type="ECO:0000256" key="1">
    <source>
        <dbReference type="ARBA" id="ARBA00004777"/>
    </source>
</evidence>
<evidence type="ECO:0000256" key="2">
    <source>
        <dbReference type="ARBA" id="ARBA00022563"/>
    </source>
</evidence>
<dbReference type="InterPro" id="IPR020628">
    <property type="entry name" value="Formate_THF_ligase_CS"/>
</dbReference>
<keyword evidence="2 8" id="KW-0554">One-carbon metabolism</keyword>
<dbReference type="InterPro" id="IPR027417">
    <property type="entry name" value="P-loop_NTPase"/>
</dbReference>
<keyword evidence="10" id="KW-1185">Reference proteome</keyword>
<sequence>MTLTTKKLKTDIEIAQDSALQPILEVARKIGLGDEDLEMYGKYKGKVSFDAIHNLNKLKDGKLILVTSINPTPAGEGKSTVTVGLGDALNQLDKKAMIALREPSLGPVMGMKGGATGGGYAQVLPMDEINLHFTGDIHSITTANNALAAIIDNHIHQGNELNIDPRRIVWKRALDMNDRALRNIVIGLGGPVQGVPREDGFDITVASEIMAVLCLSKDLDELKNRLGRMVVAYNVNKMPVTVKDLQVEGALTLLLKDALKPNLVQTIEHTPALIHGGPFANIAHGCNSVIATRTALKLSDYVVTESGFGADLGAEKFLNIKTRAAGISPNAVVLVATIRALKMHGGQSKDELNSENLEALNQGLSNLKKHMETLDEFNVSYVVAINRFISDTASEIEALNTWCEKEGVPVSLTDVWAEGGSGGLDLAQKVLSVIEHNDKEFTPLYSLTDSLQNKIECIAGKVYGAGEVDFSVKAKKQLEEFEKNGWGNLPVCMAKTQYSLSDDPRRLGRPEDFTITIRELKPKIGAGFIVALTGEVMTMPGLPKQPAALKMDVDENGKATGLF</sequence>
<evidence type="ECO:0000313" key="10">
    <source>
        <dbReference type="Proteomes" id="UP000181997"/>
    </source>
</evidence>
<comment type="pathway">
    <text evidence="1 8">One-carbon metabolism; tetrahydrofolate interconversion.</text>
</comment>
<dbReference type="AlphaFoldDB" id="A0A0V8HLN3"/>
<dbReference type="GO" id="GO:0004329">
    <property type="term" value="F:formate-tetrahydrofolate ligase activity"/>
    <property type="evidence" value="ECO:0007669"/>
    <property type="project" value="UniProtKB-UniRule"/>
</dbReference>
<dbReference type="FunFam" id="3.10.410.10:FF:000001">
    <property type="entry name" value="Putative formate--tetrahydrofolate ligase"/>
    <property type="match status" value="1"/>
</dbReference>
<dbReference type="CDD" id="cd00477">
    <property type="entry name" value="FTHFS"/>
    <property type="match status" value="1"/>
</dbReference>
<dbReference type="NCBIfam" id="NF010030">
    <property type="entry name" value="PRK13505.1"/>
    <property type="match status" value="1"/>
</dbReference>
<feature type="binding site" evidence="8">
    <location>
        <begin position="72"/>
        <end position="79"/>
    </location>
    <ligand>
        <name>ATP</name>
        <dbReference type="ChEBI" id="CHEBI:30616"/>
    </ligand>
</feature>
<dbReference type="EMBL" id="FMAU01000001">
    <property type="protein sequence ID" value="SCB83232.1"/>
    <property type="molecule type" value="Genomic_DNA"/>
</dbReference>
<gene>
    <name evidence="8" type="primary">fhs</name>
    <name evidence="9" type="ORF">GA0061094_0808</name>
</gene>
<dbReference type="Proteomes" id="UP000181997">
    <property type="component" value="Unassembled WGS sequence"/>
</dbReference>
<protein>
    <recommendedName>
        <fullName evidence="8">Formate--tetrahydrofolate ligase</fullName>
        <ecNumber evidence="8">6.3.4.3</ecNumber>
    </recommendedName>
    <alternativeName>
        <fullName evidence="8">Formyltetrahydrofolate synthetase</fullName>
        <shortName evidence="8">FHS</shortName>
        <shortName evidence="8">FTHFS</shortName>
    </alternativeName>
</protein>
<evidence type="ECO:0000256" key="4">
    <source>
        <dbReference type="ARBA" id="ARBA00022741"/>
    </source>
</evidence>
<accession>A0A0V8HLN3</accession>
<evidence type="ECO:0000256" key="6">
    <source>
        <dbReference type="ARBA" id="ARBA00049033"/>
    </source>
</evidence>
<evidence type="ECO:0000256" key="5">
    <source>
        <dbReference type="ARBA" id="ARBA00022840"/>
    </source>
</evidence>
<dbReference type="Gene3D" id="3.10.410.10">
    <property type="entry name" value="Formyltetrahydrofolate synthetase, domain 3"/>
    <property type="match status" value="1"/>
</dbReference>
<dbReference type="GO" id="GO:0005524">
    <property type="term" value="F:ATP binding"/>
    <property type="evidence" value="ECO:0007669"/>
    <property type="project" value="UniProtKB-UniRule"/>
</dbReference>
<dbReference type="UniPathway" id="UPA00193"/>
<keyword evidence="5 8" id="KW-0067">ATP-binding</keyword>
<evidence type="ECO:0000256" key="8">
    <source>
        <dbReference type="HAMAP-Rule" id="MF_01543"/>
    </source>
</evidence>
<keyword evidence="3 8" id="KW-0436">Ligase</keyword>
<dbReference type="Gene3D" id="3.40.50.300">
    <property type="entry name" value="P-loop containing nucleotide triphosphate hydrolases"/>
    <property type="match status" value="1"/>
</dbReference>
<dbReference type="FunFam" id="3.30.1510.10:FF:000001">
    <property type="entry name" value="Formate--tetrahydrofolate ligase"/>
    <property type="match status" value="1"/>
</dbReference>
<dbReference type="HAMAP" id="MF_01543">
    <property type="entry name" value="FTHFS"/>
    <property type="match status" value="1"/>
</dbReference>
<comment type="similarity">
    <text evidence="7 8">Belongs to the formate--tetrahydrofolate ligase family.</text>
</comment>
<dbReference type="SUPFAM" id="SSF52540">
    <property type="entry name" value="P-loop containing nucleoside triphosphate hydrolases"/>
    <property type="match status" value="1"/>
</dbReference>
<dbReference type="PROSITE" id="PS00722">
    <property type="entry name" value="FTHFS_2"/>
    <property type="match status" value="1"/>
</dbReference>
<dbReference type="RefSeq" id="WP_058297597.1">
    <property type="nucleotide sequence ID" value="NZ_FMAU01000001.1"/>
</dbReference>
<evidence type="ECO:0000256" key="7">
    <source>
        <dbReference type="ARBA" id="ARBA00061363"/>
    </source>
</evidence>
<dbReference type="PROSITE" id="PS00721">
    <property type="entry name" value="FTHFS_1"/>
    <property type="match status" value="1"/>
</dbReference>
<comment type="catalytic activity">
    <reaction evidence="6 8">
        <text>(6S)-5,6,7,8-tetrahydrofolate + formate + ATP = (6R)-10-formyltetrahydrofolate + ADP + phosphate</text>
        <dbReference type="Rhea" id="RHEA:20221"/>
        <dbReference type="ChEBI" id="CHEBI:15740"/>
        <dbReference type="ChEBI" id="CHEBI:30616"/>
        <dbReference type="ChEBI" id="CHEBI:43474"/>
        <dbReference type="ChEBI" id="CHEBI:57453"/>
        <dbReference type="ChEBI" id="CHEBI:195366"/>
        <dbReference type="ChEBI" id="CHEBI:456216"/>
        <dbReference type="EC" id="6.3.4.3"/>
    </reaction>
</comment>
<dbReference type="InterPro" id="IPR000559">
    <property type="entry name" value="Formate_THF_ligase"/>
</dbReference>
<proteinExistence type="inferred from homology"/>
<evidence type="ECO:0000256" key="3">
    <source>
        <dbReference type="ARBA" id="ARBA00022598"/>
    </source>
</evidence>
<evidence type="ECO:0000313" key="9">
    <source>
        <dbReference type="EMBL" id="SCB83232.1"/>
    </source>
</evidence>
<organism evidence="9 10">
    <name type="scientific">[Bacillus] enclensis</name>
    <dbReference type="NCBI Taxonomy" id="1402860"/>
    <lineage>
        <taxon>Bacteria</taxon>
        <taxon>Bacillati</taxon>
        <taxon>Bacillota</taxon>
        <taxon>Bacilli</taxon>
        <taxon>Bacillales</taxon>
        <taxon>Bacillaceae</taxon>
        <taxon>Rossellomorea</taxon>
    </lineage>
</organism>
<dbReference type="Gene3D" id="3.30.1510.10">
    <property type="entry name" value="Domain 2, N(10)-formyltetrahydrofolate synthetase"/>
    <property type="match status" value="1"/>
</dbReference>
<keyword evidence="4 8" id="KW-0547">Nucleotide-binding</keyword>
<name>A0A0V8HLN3_9BACI</name>